<comment type="caution">
    <text evidence="1">The sequence shown here is derived from an EMBL/GenBank/DDBJ whole genome shotgun (WGS) entry which is preliminary data.</text>
</comment>
<gene>
    <name evidence="1" type="ORF">XAT740_LOCUS61065</name>
</gene>
<dbReference type="Proteomes" id="UP000663828">
    <property type="component" value="Unassembled WGS sequence"/>
</dbReference>
<dbReference type="EMBL" id="CAJNOR010015690">
    <property type="protein sequence ID" value="CAF1682979.1"/>
    <property type="molecule type" value="Genomic_DNA"/>
</dbReference>
<protein>
    <submittedName>
        <fullName evidence="1">Uncharacterized protein</fullName>
    </submittedName>
</protein>
<reference evidence="1" key="1">
    <citation type="submission" date="2021-02" db="EMBL/GenBank/DDBJ databases">
        <authorList>
            <person name="Nowell W R."/>
        </authorList>
    </citation>
    <scope>NUCLEOTIDE SEQUENCE</scope>
</reference>
<organism evidence="1 2">
    <name type="scientific">Adineta ricciae</name>
    <name type="common">Rotifer</name>
    <dbReference type="NCBI Taxonomy" id="249248"/>
    <lineage>
        <taxon>Eukaryota</taxon>
        <taxon>Metazoa</taxon>
        <taxon>Spiralia</taxon>
        <taxon>Gnathifera</taxon>
        <taxon>Rotifera</taxon>
        <taxon>Eurotatoria</taxon>
        <taxon>Bdelloidea</taxon>
        <taxon>Adinetida</taxon>
        <taxon>Adinetidae</taxon>
        <taxon>Adineta</taxon>
    </lineage>
</organism>
<evidence type="ECO:0000313" key="1">
    <source>
        <dbReference type="EMBL" id="CAF1682979.1"/>
    </source>
</evidence>
<proteinExistence type="predicted"/>
<keyword evidence="2" id="KW-1185">Reference proteome</keyword>
<dbReference type="AlphaFoldDB" id="A0A816H910"/>
<accession>A0A816H910</accession>
<evidence type="ECO:0000313" key="2">
    <source>
        <dbReference type="Proteomes" id="UP000663828"/>
    </source>
</evidence>
<feature type="non-terminal residue" evidence="1">
    <location>
        <position position="1"/>
    </location>
</feature>
<sequence length="295" mass="35300">MDTNDVDIDISLPEATDQQKTSIEDFIMDHACSIKHLFTLLSYTPKVRHLKFLNPIDAENFNTIEQPIQLKNLTKFSMDIYRMTFDEFEQFMKKFASNLTNLSLNIQHEDMSYLNAKRWENFLRANLPQLDKFYLKKTVYFADDYPTPMYLGEQNEFSSTYWLEKRWIFKVENDFENLIYSIKPYKKNWFEYNSKSNQLSNCVQFEIQDLSLEKWVKTITINEHILHALSVTQIYHLEISLAISFEDLHRILLLLPDIETLSLFRLEFLDPQYISDEEIQLLCSLLHRDRLKKLS</sequence>
<name>A0A816H910_ADIRI</name>